<sequence>MFSAEGRTMLYRAALAAASTQWVLRRREVPGRRGVASAGRDSGEAEVAIALGALTEEGDVLVTLEDEREAAAAVASNAD</sequence>
<evidence type="ECO:0000313" key="1">
    <source>
        <dbReference type="EMBL" id="KAK3670824.1"/>
    </source>
</evidence>
<keyword evidence="2" id="KW-1185">Reference proteome</keyword>
<reference evidence="1" key="1">
    <citation type="submission" date="2023-07" db="EMBL/GenBank/DDBJ databases">
        <title>Black Yeasts Isolated from many extreme environments.</title>
        <authorList>
            <person name="Coleine C."/>
            <person name="Stajich J.E."/>
            <person name="Selbmann L."/>
        </authorList>
    </citation>
    <scope>NUCLEOTIDE SEQUENCE</scope>
    <source>
        <strain evidence="1">CCFEE 5485</strain>
    </source>
</reference>
<organism evidence="1 2">
    <name type="scientific">Recurvomyces mirabilis</name>
    <dbReference type="NCBI Taxonomy" id="574656"/>
    <lineage>
        <taxon>Eukaryota</taxon>
        <taxon>Fungi</taxon>
        <taxon>Dikarya</taxon>
        <taxon>Ascomycota</taxon>
        <taxon>Pezizomycotina</taxon>
        <taxon>Dothideomycetes</taxon>
        <taxon>Dothideomycetidae</taxon>
        <taxon>Mycosphaerellales</taxon>
        <taxon>Teratosphaeriaceae</taxon>
        <taxon>Recurvomyces</taxon>
    </lineage>
</organism>
<proteinExistence type="predicted"/>
<dbReference type="Proteomes" id="UP001274830">
    <property type="component" value="Unassembled WGS sequence"/>
</dbReference>
<gene>
    <name evidence="1" type="ORF">LTR78_009268</name>
</gene>
<protein>
    <submittedName>
        <fullName evidence="1">Uncharacterized protein</fullName>
    </submittedName>
</protein>
<name>A0AAE0WGK8_9PEZI</name>
<evidence type="ECO:0000313" key="2">
    <source>
        <dbReference type="Proteomes" id="UP001274830"/>
    </source>
</evidence>
<dbReference type="EMBL" id="JAUTXT010000050">
    <property type="protein sequence ID" value="KAK3670824.1"/>
    <property type="molecule type" value="Genomic_DNA"/>
</dbReference>
<dbReference type="AlphaFoldDB" id="A0AAE0WGK8"/>
<comment type="caution">
    <text evidence="1">The sequence shown here is derived from an EMBL/GenBank/DDBJ whole genome shotgun (WGS) entry which is preliminary data.</text>
</comment>
<accession>A0AAE0WGK8</accession>